<keyword evidence="5 10" id="KW-0132">Cell division</keyword>
<evidence type="ECO:0000256" key="10">
    <source>
        <dbReference type="PIRNR" id="PIRNR003097"/>
    </source>
</evidence>
<keyword evidence="7 11" id="KW-1133">Transmembrane helix</keyword>
<feature type="transmembrane region" description="Helical" evidence="11">
    <location>
        <begin position="21"/>
        <end position="39"/>
    </location>
</feature>
<keyword evidence="15" id="KW-1185">Reference proteome</keyword>
<dbReference type="AlphaFoldDB" id="A0AAE3SIC5"/>
<dbReference type="GO" id="GO:0051301">
    <property type="term" value="P:cell division"/>
    <property type="evidence" value="ECO:0007669"/>
    <property type="project" value="UniProtKB-KW"/>
</dbReference>
<proteinExistence type="inferred from homology"/>
<feature type="domain" description="FtsX extracellular" evidence="13">
    <location>
        <begin position="55"/>
        <end position="146"/>
    </location>
</feature>
<evidence type="ECO:0000256" key="2">
    <source>
        <dbReference type="ARBA" id="ARBA00007379"/>
    </source>
</evidence>
<feature type="transmembrane region" description="Helical" evidence="11">
    <location>
        <begin position="255"/>
        <end position="279"/>
    </location>
</feature>
<evidence type="ECO:0000256" key="1">
    <source>
        <dbReference type="ARBA" id="ARBA00004651"/>
    </source>
</evidence>
<keyword evidence="4 10" id="KW-1003">Cell membrane</keyword>
<dbReference type="PIRSF" id="PIRSF003097">
    <property type="entry name" value="FtsX"/>
    <property type="match status" value="1"/>
</dbReference>
<dbReference type="PANTHER" id="PTHR47755">
    <property type="entry name" value="CELL DIVISION PROTEIN FTSX"/>
    <property type="match status" value="1"/>
</dbReference>
<dbReference type="InterPro" id="IPR003838">
    <property type="entry name" value="ABC3_permease_C"/>
</dbReference>
<keyword evidence="8 10" id="KW-0472">Membrane</keyword>
<accession>A0AAE3SIC5</accession>
<organism evidence="14 15">
    <name type="scientific">Plebeiibacterium sediminum</name>
    <dbReference type="NCBI Taxonomy" id="2992112"/>
    <lineage>
        <taxon>Bacteria</taxon>
        <taxon>Pseudomonadati</taxon>
        <taxon>Bacteroidota</taxon>
        <taxon>Bacteroidia</taxon>
        <taxon>Marinilabiliales</taxon>
        <taxon>Marinilabiliaceae</taxon>
        <taxon>Plebeiibacterium</taxon>
    </lineage>
</organism>
<evidence type="ECO:0000256" key="3">
    <source>
        <dbReference type="ARBA" id="ARBA00021907"/>
    </source>
</evidence>
<evidence type="ECO:0000256" key="11">
    <source>
        <dbReference type="SAM" id="Phobius"/>
    </source>
</evidence>
<dbReference type="EMBL" id="JAPDPJ010000081">
    <property type="protein sequence ID" value="MCW3789078.1"/>
    <property type="molecule type" value="Genomic_DNA"/>
</dbReference>
<comment type="subcellular location">
    <subcellularLocation>
        <location evidence="1">Cell membrane</location>
        <topology evidence="1">Multi-pass membrane protein</topology>
    </subcellularLocation>
</comment>
<evidence type="ECO:0000256" key="7">
    <source>
        <dbReference type="ARBA" id="ARBA00022989"/>
    </source>
</evidence>
<evidence type="ECO:0000256" key="8">
    <source>
        <dbReference type="ARBA" id="ARBA00023136"/>
    </source>
</evidence>
<evidence type="ECO:0000256" key="6">
    <source>
        <dbReference type="ARBA" id="ARBA00022692"/>
    </source>
</evidence>
<dbReference type="Proteomes" id="UP001209229">
    <property type="component" value="Unassembled WGS sequence"/>
</dbReference>
<dbReference type="GO" id="GO:0005886">
    <property type="term" value="C:plasma membrane"/>
    <property type="evidence" value="ECO:0007669"/>
    <property type="project" value="UniProtKB-SubCell"/>
</dbReference>
<evidence type="ECO:0000256" key="4">
    <source>
        <dbReference type="ARBA" id="ARBA00022475"/>
    </source>
</evidence>
<sequence length="292" mass="32990">MGKKDSQQTRRQLRNSYLTTVISIALVLFLLGAVGYLMLNAQRLSNYVKENIGFNIVLKDNVRDAEVRRLQKYLDASSYVKSTEYIDKERAAEELKKQLGEDFVDFLGYNPLLSSIEVKLFAEFANPDSIKKVEEVFVSFPQVKEVFYQKNLIQKVNDNVNKISFVLLGFSALLLLIAIALINNTIRLSVYSKRFLINTMQLVGATKGFIRQPFISTSLLHGFIGAVLANGLLAGGVYILHRELGGFIGFDNIELIGILFVIVIVIGMLLSFVSTFFAVNKYLRLKTDQLYF</sequence>
<name>A0AAE3SIC5_9BACT</name>
<feature type="transmembrane region" description="Helical" evidence="11">
    <location>
        <begin position="219"/>
        <end position="240"/>
    </location>
</feature>
<evidence type="ECO:0000259" key="12">
    <source>
        <dbReference type="Pfam" id="PF02687"/>
    </source>
</evidence>
<protein>
    <recommendedName>
        <fullName evidence="3 10">Cell division protein FtsX</fullName>
    </recommendedName>
</protein>
<evidence type="ECO:0000256" key="5">
    <source>
        <dbReference type="ARBA" id="ARBA00022618"/>
    </source>
</evidence>
<gene>
    <name evidence="14" type="ORF">OM075_21610</name>
</gene>
<comment type="caution">
    <text evidence="14">The sequence shown here is derived from an EMBL/GenBank/DDBJ whole genome shotgun (WGS) entry which is preliminary data.</text>
</comment>
<dbReference type="RefSeq" id="WP_301192634.1">
    <property type="nucleotide sequence ID" value="NZ_JAPDPJ010000081.1"/>
</dbReference>
<dbReference type="PANTHER" id="PTHR47755:SF1">
    <property type="entry name" value="CELL DIVISION PROTEIN FTSX"/>
    <property type="match status" value="1"/>
</dbReference>
<evidence type="ECO:0000313" key="15">
    <source>
        <dbReference type="Proteomes" id="UP001209229"/>
    </source>
</evidence>
<keyword evidence="6 11" id="KW-0812">Transmembrane</keyword>
<feature type="domain" description="ABC3 transporter permease C-terminal" evidence="12">
    <location>
        <begin position="170"/>
        <end position="281"/>
    </location>
</feature>
<evidence type="ECO:0000313" key="14">
    <source>
        <dbReference type="EMBL" id="MCW3789078.1"/>
    </source>
</evidence>
<evidence type="ECO:0000256" key="9">
    <source>
        <dbReference type="ARBA" id="ARBA00023306"/>
    </source>
</evidence>
<keyword evidence="9 10" id="KW-0131">Cell cycle</keyword>
<comment type="similarity">
    <text evidence="2 10">Belongs to the ABC-4 integral membrane protein family. FtsX subfamily.</text>
</comment>
<evidence type="ECO:0000259" key="13">
    <source>
        <dbReference type="Pfam" id="PF18075"/>
    </source>
</evidence>
<dbReference type="Pfam" id="PF18075">
    <property type="entry name" value="FtsX_ECD"/>
    <property type="match status" value="1"/>
</dbReference>
<dbReference type="Pfam" id="PF02687">
    <property type="entry name" value="FtsX"/>
    <property type="match status" value="1"/>
</dbReference>
<dbReference type="Gene3D" id="3.30.70.3040">
    <property type="match status" value="1"/>
</dbReference>
<feature type="transmembrane region" description="Helical" evidence="11">
    <location>
        <begin position="163"/>
        <end position="186"/>
    </location>
</feature>
<reference evidence="14" key="1">
    <citation type="submission" date="2022-10" db="EMBL/GenBank/DDBJ databases">
        <authorList>
            <person name="Yu W.X."/>
        </authorList>
    </citation>
    <scope>NUCLEOTIDE SEQUENCE</scope>
    <source>
        <strain evidence="14">AAT</strain>
    </source>
</reference>
<dbReference type="InterPro" id="IPR004513">
    <property type="entry name" value="FtsX"/>
</dbReference>
<dbReference type="InterPro" id="IPR040690">
    <property type="entry name" value="FtsX_ECD"/>
</dbReference>